<sequence>MLNAVSQQIDGGAIKDCWRRDKAGAIFAVVRKMLNALSQQIDGGAIKDCWRRDTASKISWQGKITLIMPCPYIWYIHGYVRENNINYAVSLHLVYPRLSRGTASKIYWDKQTTLIMFPTAGIFFIKYNFPNGI</sequence>
<comment type="caution">
    <text evidence="1">The sequence shown here is derived from an EMBL/GenBank/DDBJ whole genome shotgun (WGS) entry which is preliminary data.</text>
</comment>
<keyword evidence="2" id="KW-1185">Reference proteome</keyword>
<dbReference type="AlphaFoldDB" id="A0AAV3XUQ3"/>
<evidence type="ECO:0008006" key="3">
    <source>
        <dbReference type="Google" id="ProtNLM"/>
    </source>
</evidence>
<protein>
    <recommendedName>
        <fullName evidence="3">Transposase</fullName>
    </recommendedName>
</protein>
<proteinExistence type="predicted"/>
<dbReference type="Proteomes" id="UP001050975">
    <property type="component" value="Unassembled WGS sequence"/>
</dbReference>
<accession>A0AAV3XUQ3</accession>
<evidence type="ECO:0000313" key="2">
    <source>
        <dbReference type="Proteomes" id="UP001050975"/>
    </source>
</evidence>
<organism evidence="1 2">
    <name type="scientific">Microseira wollei NIES-4236</name>
    <dbReference type="NCBI Taxonomy" id="2530354"/>
    <lineage>
        <taxon>Bacteria</taxon>
        <taxon>Bacillati</taxon>
        <taxon>Cyanobacteriota</taxon>
        <taxon>Cyanophyceae</taxon>
        <taxon>Oscillatoriophycideae</taxon>
        <taxon>Aerosakkonematales</taxon>
        <taxon>Aerosakkonemataceae</taxon>
        <taxon>Microseira</taxon>
    </lineage>
</organism>
<name>A0AAV3XUQ3_9CYAN</name>
<evidence type="ECO:0000313" key="1">
    <source>
        <dbReference type="EMBL" id="GET44607.1"/>
    </source>
</evidence>
<gene>
    <name evidence="1" type="ORF">MiSe_94380</name>
</gene>
<dbReference type="EMBL" id="BLAY01000447">
    <property type="protein sequence ID" value="GET44607.1"/>
    <property type="molecule type" value="Genomic_DNA"/>
</dbReference>
<reference evidence="1" key="1">
    <citation type="submission" date="2019-10" db="EMBL/GenBank/DDBJ databases">
        <title>Draft genome sequece of Microseira wollei NIES-4236.</title>
        <authorList>
            <person name="Yamaguchi H."/>
            <person name="Suzuki S."/>
            <person name="Kawachi M."/>
        </authorList>
    </citation>
    <scope>NUCLEOTIDE SEQUENCE</scope>
    <source>
        <strain evidence="1">NIES-4236</strain>
    </source>
</reference>